<feature type="domain" description="ABC transporter" evidence="5">
    <location>
        <begin position="9"/>
        <end position="245"/>
    </location>
</feature>
<proteinExistence type="predicted"/>
<dbReference type="KEGG" id="pais:PFX98_18700"/>
<dbReference type="InterPro" id="IPR003593">
    <property type="entry name" value="AAA+_ATPase"/>
</dbReference>
<keyword evidence="1" id="KW-0813">Transport</keyword>
<organism evidence="6 7">
    <name type="scientific">Paucibacter sediminis</name>
    <dbReference type="NCBI Taxonomy" id="3019553"/>
    <lineage>
        <taxon>Bacteria</taxon>
        <taxon>Pseudomonadati</taxon>
        <taxon>Pseudomonadota</taxon>
        <taxon>Betaproteobacteria</taxon>
        <taxon>Burkholderiales</taxon>
        <taxon>Sphaerotilaceae</taxon>
        <taxon>Roseateles</taxon>
    </lineage>
</organism>
<evidence type="ECO:0000313" key="7">
    <source>
        <dbReference type="Proteomes" id="UP001177769"/>
    </source>
</evidence>
<accession>A0AA95SPK1</accession>
<dbReference type="RefSeq" id="WP_285232004.1">
    <property type="nucleotide sequence ID" value="NZ_CP116346.1"/>
</dbReference>
<keyword evidence="7" id="KW-1185">Reference proteome</keyword>
<evidence type="ECO:0000256" key="2">
    <source>
        <dbReference type="ARBA" id="ARBA00022475"/>
    </source>
</evidence>
<keyword evidence="4 6" id="KW-0067">ATP-binding</keyword>
<dbReference type="PROSITE" id="PS50893">
    <property type="entry name" value="ABC_TRANSPORTER_2"/>
    <property type="match status" value="1"/>
</dbReference>
<dbReference type="InterPro" id="IPR003439">
    <property type="entry name" value="ABC_transporter-like_ATP-bd"/>
</dbReference>
<evidence type="ECO:0000256" key="3">
    <source>
        <dbReference type="ARBA" id="ARBA00022741"/>
    </source>
</evidence>
<dbReference type="SUPFAM" id="SSF52540">
    <property type="entry name" value="P-loop containing nucleoside triphosphate hydrolases"/>
    <property type="match status" value="1"/>
</dbReference>
<reference evidence="6" key="1">
    <citation type="submission" date="2023-01" db="EMBL/GenBank/DDBJ databases">
        <title>Whole genome sequence of Paucibacter sp. S2-9 isolated from pond sediment.</title>
        <authorList>
            <person name="Jung J.Y."/>
        </authorList>
    </citation>
    <scope>NUCLEOTIDE SEQUENCE</scope>
    <source>
        <strain evidence="6">S2-9</strain>
    </source>
</reference>
<evidence type="ECO:0000259" key="5">
    <source>
        <dbReference type="PROSITE" id="PS50893"/>
    </source>
</evidence>
<dbReference type="Proteomes" id="UP001177769">
    <property type="component" value="Chromosome"/>
</dbReference>
<dbReference type="GO" id="GO:0016887">
    <property type="term" value="F:ATP hydrolysis activity"/>
    <property type="evidence" value="ECO:0007669"/>
    <property type="project" value="InterPro"/>
</dbReference>
<name>A0AA95SPK1_9BURK</name>
<dbReference type="EMBL" id="CP116346">
    <property type="protein sequence ID" value="WIT10926.1"/>
    <property type="molecule type" value="Genomic_DNA"/>
</dbReference>
<sequence>MAAPAQALLRAEGLSLAVAGRLIQRELNFDVRRGEILVLMGGSGCGKSTLMRHLIGLQTPAAGRVLYGDIDLAEAGEEQLAGLRRQFGVMFQAGALWSSMTVGENVMLPLREFTELDDDAAEQLARFKLALVGLDGAFDESPAALSGGMKKRAAIARAMALDPPLLFLDEPSAGLDPLTSARLDELILNLRDHLGTSIVLVTHELDSIFAVADRALFLDAKDKTMIALDAPRQLLETGPDTVRAFLRRKERP</sequence>
<dbReference type="PROSITE" id="PS00211">
    <property type="entry name" value="ABC_TRANSPORTER_1"/>
    <property type="match status" value="1"/>
</dbReference>
<dbReference type="Gene3D" id="3.40.50.300">
    <property type="entry name" value="P-loop containing nucleotide triphosphate hydrolases"/>
    <property type="match status" value="1"/>
</dbReference>
<dbReference type="PANTHER" id="PTHR43023:SF3">
    <property type="entry name" value="PROTEIN TRIGALACTOSYLDIACYLGLYCEROL 3, CHLOROPLASTIC"/>
    <property type="match status" value="1"/>
</dbReference>
<dbReference type="SMART" id="SM00382">
    <property type="entry name" value="AAA"/>
    <property type="match status" value="1"/>
</dbReference>
<keyword evidence="2" id="KW-1003">Cell membrane</keyword>
<keyword evidence="2" id="KW-0472">Membrane</keyword>
<dbReference type="Pfam" id="PF00005">
    <property type="entry name" value="ABC_tran"/>
    <property type="match status" value="1"/>
</dbReference>
<evidence type="ECO:0000313" key="6">
    <source>
        <dbReference type="EMBL" id="WIT10926.1"/>
    </source>
</evidence>
<evidence type="ECO:0000256" key="1">
    <source>
        <dbReference type="ARBA" id="ARBA00022448"/>
    </source>
</evidence>
<dbReference type="AlphaFoldDB" id="A0AA95SPK1"/>
<dbReference type="PANTHER" id="PTHR43023">
    <property type="entry name" value="PROTEIN TRIGALACTOSYLDIACYLGLYCEROL 3, CHLOROPLASTIC"/>
    <property type="match status" value="1"/>
</dbReference>
<dbReference type="GO" id="GO:0005524">
    <property type="term" value="F:ATP binding"/>
    <property type="evidence" value="ECO:0007669"/>
    <property type="project" value="UniProtKB-KW"/>
</dbReference>
<dbReference type="InterPro" id="IPR027417">
    <property type="entry name" value="P-loop_NTPase"/>
</dbReference>
<protein>
    <submittedName>
        <fullName evidence="6">ATP-binding cassette domain-containing protein</fullName>
    </submittedName>
</protein>
<gene>
    <name evidence="6" type="ORF">PFX98_18700</name>
</gene>
<keyword evidence="3" id="KW-0547">Nucleotide-binding</keyword>
<dbReference type="InterPro" id="IPR017871">
    <property type="entry name" value="ABC_transporter-like_CS"/>
</dbReference>
<evidence type="ECO:0000256" key="4">
    <source>
        <dbReference type="ARBA" id="ARBA00022840"/>
    </source>
</evidence>